<gene>
    <name evidence="6" type="ORF">GM668_25800</name>
</gene>
<organism evidence="6 7">
    <name type="scientific">Pseudoduganella ginsengisoli</name>
    <dbReference type="NCBI Taxonomy" id="1462440"/>
    <lineage>
        <taxon>Bacteria</taxon>
        <taxon>Pseudomonadati</taxon>
        <taxon>Pseudomonadota</taxon>
        <taxon>Betaproteobacteria</taxon>
        <taxon>Burkholderiales</taxon>
        <taxon>Oxalobacteraceae</taxon>
        <taxon>Telluria group</taxon>
        <taxon>Pseudoduganella</taxon>
    </lineage>
</organism>
<feature type="domain" description="HTH lysR-type" evidence="5">
    <location>
        <begin position="10"/>
        <end position="67"/>
    </location>
</feature>
<dbReference type="InterPro" id="IPR000847">
    <property type="entry name" value="LysR_HTH_N"/>
</dbReference>
<reference evidence="6 7" key="1">
    <citation type="submission" date="2019-11" db="EMBL/GenBank/DDBJ databases">
        <title>Type strains purchased from KCTC, JCM and DSMZ.</title>
        <authorList>
            <person name="Lu H."/>
        </authorList>
    </citation>
    <scope>NUCLEOTIDE SEQUENCE [LARGE SCALE GENOMIC DNA]</scope>
    <source>
        <strain evidence="6 7">KCTC 42409</strain>
    </source>
</reference>
<keyword evidence="7" id="KW-1185">Reference proteome</keyword>
<keyword evidence="3" id="KW-0238">DNA-binding</keyword>
<dbReference type="GO" id="GO:0003700">
    <property type="term" value="F:DNA-binding transcription factor activity"/>
    <property type="evidence" value="ECO:0007669"/>
    <property type="project" value="InterPro"/>
</dbReference>
<dbReference type="OrthoDB" id="9072091at2"/>
<dbReference type="Pfam" id="PF03466">
    <property type="entry name" value="LysR_substrate"/>
    <property type="match status" value="1"/>
</dbReference>
<evidence type="ECO:0000259" key="5">
    <source>
        <dbReference type="PROSITE" id="PS50931"/>
    </source>
</evidence>
<keyword evidence="2" id="KW-0805">Transcription regulation</keyword>
<protein>
    <submittedName>
        <fullName evidence="6">LysR family transcriptional regulator</fullName>
    </submittedName>
</protein>
<dbReference type="InterPro" id="IPR036388">
    <property type="entry name" value="WH-like_DNA-bd_sf"/>
</dbReference>
<dbReference type="SUPFAM" id="SSF46785">
    <property type="entry name" value="Winged helix' DNA-binding domain"/>
    <property type="match status" value="1"/>
</dbReference>
<dbReference type="Pfam" id="PF00126">
    <property type="entry name" value="HTH_1"/>
    <property type="match status" value="1"/>
</dbReference>
<accession>A0A6L6Q6L8</accession>
<dbReference type="RefSeq" id="WP_155441847.1">
    <property type="nucleotide sequence ID" value="NZ_WNLA01000025.1"/>
</dbReference>
<dbReference type="GO" id="GO:0006351">
    <property type="term" value="P:DNA-templated transcription"/>
    <property type="evidence" value="ECO:0007669"/>
    <property type="project" value="TreeGrafter"/>
</dbReference>
<evidence type="ECO:0000313" key="7">
    <source>
        <dbReference type="Proteomes" id="UP000484015"/>
    </source>
</evidence>
<dbReference type="Proteomes" id="UP000484015">
    <property type="component" value="Unassembled WGS sequence"/>
</dbReference>
<evidence type="ECO:0000256" key="1">
    <source>
        <dbReference type="ARBA" id="ARBA00009437"/>
    </source>
</evidence>
<dbReference type="Gene3D" id="3.40.190.290">
    <property type="match status" value="1"/>
</dbReference>
<sequence>MQTALAETHTDLNDLRCVAAIVETGSLSGAARRLNVNHATVFRRLAQMEDKLGVRLFERSGGRYVPTTAGEEIARAGVAIEETAQQALLKVAGRDLRPSGTVRLTTTDSVAQVLLNPAIAACRREYPDITLQLGIDNVMANLSRRDADIAIRPAMQPPDHLIGKRIGPLALAVYGAPGYLDAQPQRPLAEHAWIALDDTLGRHRTLRWLEKIVPLDTVGFRASTFSTLRQACIDGLGLALLPCFLGDSTRSLRRVTEPDPALASELWLLTHPDLRDTVRIQAVMRVLAEELGKVADLVGGKVPTHSAT</sequence>
<proteinExistence type="inferred from homology"/>
<keyword evidence="4" id="KW-0804">Transcription</keyword>
<evidence type="ECO:0000256" key="4">
    <source>
        <dbReference type="ARBA" id="ARBA00023163"/>
    </source>
</evidence>
<dbReference type="GO" id="GO:0043565">
    <property type="term" value="F:sequence-specific DNA binding"/>
    <property type="evidence" value="ECO:0007669"/>
    <property type="project" value="TreeGrafter"/>
</dbReference>
<dbReference type="AlphaFoldDB" id="A0A6L6Q6L8"/>
<dbReference type="InterPro" id="IPR005119">
    <property type="entry name" value="LysR_subst-bd"/>
</dbReference>
<comment type="similarity">
    <text evidence="1">Belongs to the LysR transcriptional regulatory family.</text>
</comment>
<evidence type="ECO:0000256" key="3">
    <source>
        <dbReference type="ARBA" id="ARBA00023125"/>
    </source>
</evidence>
<dbReference type="PANTHER" id="PTHR30537">
    <property type="entry name" value="HTH-TYPE TRANSCRIPTIONAL REGULATOR"/>
    <property type="match status" value="1"/>
</dbReference>
<evidence type="ECO:0000256" key="2">
    <source>
        <dbReference type="ARBA" id="ARBA00023015"/>
    </source>
</evidence>
<dbReference type="SUPFAM" id="SSF53850">
    <property type="entry name" value="Periplasmic binding protein-like II"/>
    <property type="match status" value="1"/>
</dbReference>
<comment type="caution">
    <text evidence="6">The sequence shown here is derived from an EMBL/GenBank/DDBJ whole genome shotgun (WGS) entry which is preliminary data.</text>
</comment>
<name>A0A6L6Q6L8_9BURK</name>
<dbReference type="InterPro" id="IPR036390">
    <property type="entry name" value="WH_DNA-bd_sf"/>
</dbReference>
<dbReference type="InterPro" id="IPR058163">
    <property type="entry name" value="LysR-type_TF_proteobact-type"/>
</dbReference>
<dbReference type="PANTHER" id="PTHR30537:SF3">
    <property type="entry name" value="TRANSCRIPTIONAL REGULATORY PROTEIN"/>
    <property type="match status" value="1"/>
</dbReference>
<evidence type="ECO:0000313" key="6">
    <source>
        <dbReference type="EMBL" id="MTW05503.1"/>
    </source>
</evidence>
<dbReference type="EMBL" id="WNLA01000025">
    <property type="protein sequence ID" value="MTW05503.1"/>
    <property type="molecule type" value="Genomic_DNA"/>
</dbReference>
<dbReference type="Gene3D" id="1.10.10.10">
    <property type="entry name" value="Winged helix-like DNA-binding domain superfamily/Winged helix DNA-binding domain"/>
    <property type="match status" value="1"/>
</dbReference>
<dbReference type="PROSITE" id="PS50931">
    <property type="entry name" value="HTH_LYSR"/>
    <property type="match status" value="1"/>
</dbReference>